<proteinExistence type="inferred from homology"/>
<evidence type="ECO:0000313" key="13">
    <source>
        <dbReference type="Proteomes" id="UP000265882"/>
    </source>
</evidence>
<keyword evidence="5 8" id="KW-0067">ATP-binding</keyword>
<feature type="binding site" evidence="8">
    <location>
        <begin position="35"/>
        <end position="42"/>
    </location>
    <ligand>
        <name>ATP</name>
        <dbReference type="ChEBI" id="CHEBI:30616"/>
    </ligand>
</feature>
<dbReference type="Gene3D" id="3.40.50.620">
    <property type="entry name" value="HUPs"/>
    <property type="match status" value="1"/>
</dbReference>
<feature type="binding site" evidence="8">
    <location>
        <position position="166"/>
    </location>
    <ligand>
        <name>ATP</name>
        <dbReference type="ChEBI" id="CHEBI:30616"/>
    </ligand>
</feature>
<dbReference type="NCBIfam" id="NF010587">
    <property type="entry name" value="PRK13980.1"/>
    <property type="match status" value="1"/>
</dbReference>
<keyword evidence="3 8" id="KW-0479">Metal-binding</keyword>
<comment type="caution">
    <text evidence="8">Lacks conserved residue(s) required for the propagation of feature annotation.</text>
</comment>
<comment type="pathway">
    <text evidence="8">Cofactor biosynthesis; NAD(+) biosynthesis; NAD(+) from deamido-NAD(+) (ammonia route): step 1/1.</text>
</comment>
<evidence type="ECO:0000256" key="6">
    <source>
        <dbReference type="ARBA" id="ARBA00022842"/>
    </source>
</evidence>
<accession>A0A3A4P8H7</accession>
<evidence type="ECO:0000256" key="4">
    <source>
        <dbReference type="ARBA" id="ARBA00022741"/>
    </source>
</evidence>
<feature type="binding site" evidence="8">
    <location>
        <position position="142"/>
    </location>
    <ligand>
        <name>Mg(2+)</name>
        <dbReference type="ChEBI" id="CHEBI:18420"/>
    </ligand>
</feature>
<gene>
    <name evidence="8" type="primary">nadE</name>
    <name evidence="12" type="ORF">C4520_04360</name>
</gene>
<feature type="binding site" evidence="8">
    <location>
        <position position="188"/>
    </location>
    <ligand>
        <name>ATP</name>
        <dbReference type="ChEBI" id="CHEBI:30616"/>
    </ligand>
</feature>
<dbReference type="InterPro" id="IPR003694">
    <property type="entry name" value="NAD_synthase"/>
</dbReference>
<dbReference type="GO" id="GO:0004359">
    <property type="term" value="F:glutaminase activity"/>
    <property type="evidence" value="ECO:0007669"/>
    <property type="project" value="InterPro"/>
</dbReference>
<reference evidence="12 13" key="1">
    <citation type="journal article" date="2017" name="ISME J.">
        <title>Energy and carbon metabolisms in a deep terrestrial subsurface fluid microbial community.</title>
        <authorList>
            <person name="Momper L."/>
            <person name="Jungbluth S.P."/>
            <person name="Lee M.D."/>
            <person name="Amend J.P."/>
        </authorList>
    </citation>
    <scope>NUCLEOTIDE SEQUENCE [LARGE SCALE GENOMIC DNA]</scope>
    <source>
        <strain evidence="12">SURF_5</strain>
    </source>
</reference>
<dbReference type="GO" id="GO:0005737">
    <property type="term" value="C:cytoplasm"/>
    <property type="evidence" value="ECO:0007669"/>
    <property type="project" value="InterPro"/>
</dbReference>
<dbReference type="EMBL" id="QZKU01000038">
    <property type="protein sequence ID" value="RJP24241.1"/>
    <property type="molecule type" value="Genomic_DNA"/>
</dbReference>
<dbReference type="PANTHER" id="PTHR23090">
    <property type="entry name" value="NH 3 /GLUTAMINE-DEPENDENT NAD + SYNTHETASE"/>
    <property type="match status" value="1"/>
</dbReference>
<feature type="binding site" evidence="8">
    <location>
        <position position="41"/>
    </location>
    <ligand>
        <name>Mg(2+)</name>
        <dbReference type="ChEBI" id="CHEBI:18420"/>
    </ligand>
</feature>
<evidence type="ECO:0000256" key="5">
    <source>
        <dbReference type="ARBA" id="ARBA00022840"/>
    </source>
</evidence>
<evidence type="ECO:0000313" key="12">
    <source>
        <dbReference type="EMBL" id="RJP24241.1"/>
    </source>
</evidence>
<dbReference type="SUPFAM" id="SSF52402">
    <property type="entry name" value="Adenine nucleotide alpha hydrolases-like"/>
    <property type="match status" value="1"/>
</dbReference>
<keyword evidence="6 8" id="KW-0460">Magnesium</keyword>
<feature type="domain" description="NAD/GMP synthase" evidence="11">
    <location>
        <begin position="16"/>
        <end position="252"/>
    </location>
</feature>
<dbReference type="GO" id="GO:0008795">
    <property type="term" value="F:NAD+ synthase activity"/>
    <property type="evidence" value="ECO:0007669"/>
    <property type="project" value="UniProtKB-UniRule"/>
</dbReference>
<comment type="similarity">
    <text evidence="1 8 9">Belongs to the NAD synthetase family.</text>
</comment>
<feature type="binding site" evidence="8">
    <location>
        <position position="137"/>
    </location>
    <ligand>
        <name>ATP</name>
        <dbReference type="ChEBI" id="CHEBI:30616"/>
    </ligand>
</feature>
<comment type="function">
    <text evidence="8">Catalyzes the ATP-dependent amidation of deamido-NAD to form NAD. Uses ammonia as a nitrogen source.</text>
</comment>
<dbReference type="FunFam" id="3.40.50.620:FF:000106">
    <property type="entry name" value="Glutamine-dependent NAD(+) synthetase"/>
    <property type="match status" value="1"/>
</dbReference>
<evidence type="ECO:0000259" key="11">
    <source>
        <dbReference type="Pfam" id="PF02540"/>
    </source>
</evidence>
<dbReference type="GO" id="GO:0046872">
    <property type="term" value="F:metal ion binding"/>
    <property type="evidence" value="ECO:0007669"/>
    <property type="project" value="UniProtKB-KW"/>
</dbReference>
<name>A0A3A4P8H7_ABYX5</name>
<evidence type="ECO:0000256" key="3">
    <source>
        <dbReference type="ARBA" id="ARBA00022723"/>
    </source>
</evidence>
<dbReference type="EC" id="6.3.1.5" evidence="8 10"/>
<dbReference type="Pfam" id="PF02540">
    <property type="entry name" value="NAD_synthase"/>
    <property type="match status" value="1"/>
</dbReference>
<comment type="caution">
    <text evidence="12">The sequence shown here is derived from an EMBL/GenBank/DDBJ whole genome shotgun (WGS) entry which is preliminary data.</text>
</comment>
<dbReference type="InterPro" id="IPR014729">
    <property type="entry name" value="Rossmann-like_a/b/a_fold"/>
</dbReference>
<evidence type="ECO:0000256" key="10">
    <source>
        <dbReference type="RuleBase" id="RU003812"/>
    </source>
</evidence>
<dbReference type="InterPro" id="IPR022310">
    <property type="entry name" value="NAD/GMP_synthase"/>
</dbReference>
<dbReference type="CDD" id="cd00553">
    <property type="entry name" value="NAD_synthase"/>
    <property type="match status" value="1"/>
</dbReference>
<comment type="subunit">
    <text evidence="8">Homodimer.</text>
</comment>
<dbReference type="PANTHER" id="PTHR23090:SF9">
    <property type="entry name" value="GLUTAMINE-DEPENDENT NAD(+) SYNTHETASE"/>
    <property type="match status" value="1"/>
</dbReference>
<protein>
    <recommendedName>
        <fullName evidence="8 10">NH(3)-dependent NAD(+) synthetase</fullName>
        <ecNumber evidence="8 10">6.3.1.5</ecNumber>
    </recommendedName>
</protein>
<dbReference type="UniPathway" id="UPA00253">
    <property type="reaction ID" value="UER00333"/>
</dbReference>
<evidence type="ECO:0000256" key="8">
    <source>
        <dbReference type="HAMAP-Rule" id="MF_00193"/>
    </source>
</evidence>
<dbReference type="GO" id="GO:0009435">
    <property type="term" value="P:NAD+ biosynthetic process"/>
    <property type="evidence" value="ECO:0007669"/>
    <property type="project" value="UniProtKB-UniRule"/>
</dbReference>
<evidence type="ECO:0000256" key="1">
    <source>
        <dbReference type="ARBA" id="ARBA00005859"/>
    </source>
</evidence>
<keyword evidence="2 8" id="KW-0436">Ligase</keyword>
<dbReference type="GO" id="GO:0003952">
    <property type="term" value="F:NAD+ synthase (glutamine-hydrolyzing) activity"/>
    <property type="evidence" value="ECO:0007669"/>
    <property type="project" value="InterPro"/>
</dbReference>
<keyword evidence="7 8" id="KW-0520">NAD</keyword>
<dbReference type="HAMAP" id="MF_00193">
    <property type="entry name" value="NadE_ammonia_dep"/>
    <property type="match status" value="1"/>
</dbReference>
<dbReference type="InterPro" id="IPR022926">
    <property type="entry name" value="NH(3)-dep_NAD(+)_synth"/>
</dbReference>
<feature type="binding site" description="in other chain" evidence="8">
    <location>
        <position position="117"/>
    </location>
    <ligand>
        <name>deamido-NAD(+)</name>
        <dbReference type="ChEBI" id="CHEBI:58437"/>
        <note>ligand shared between two neighboring subunits</note>
    </ligand>
</feature>
<dbReference type="AlphaFoldDB" id="A0A3A4P8H7"/>
<sequence length="274" mass="31041">MSNQLAIDPEIVTDILTRFIKEEVTKIGYKHAVVGISGGVDSSTSAFLAARALGKENVWGIIMPYKTSSPDSTRHAKEVAEMSGIHIEQVEITPMVDAYFKYIPNADNRRKGNVMARQRMIILYDKSAEHDALVLGTSNKSEFLLGYTTLWGDMASALNPIGDLYKTQVRQLAKYLGVPDEIIGKPPSADLWAGQTDEAELGFTYAEVDKLLYLLVDKRFAVAELLEMGYEEDFIHRVFETMQRTQYKRRLPIIAKLSHRTIDRDFRYPRDWGV</sequence>
<organism evidence="12 13">
    <name type="scientific">Abyssobacteria bacterium (strain SURF_5)</name>
    <dbReference type="NCBI Taxonomy" id="2093360"/>
    <lineage>
        <taxon>Bacteria</taxon>
        <taxon>Pseudomonadati</taxon>
        <taxon>Candidatus Hydrogenedentota</taxon>
        <taxon>Candidatus Abyssobacteria</taxon>
    </lineage>
</organism>
<dbReference type="NCBIfam" id="TIGR00552">
    <property type="entry name" value="nadE"/>
    <property type="match status" value="1"/>
</dbReference>
<evidence type="ECO:0000256" key="7">
    <source>
        <dbReference type="ARBA" id="ARBA00023027"/>
    </source>
</evidence>
<evidence type="ECO:0000256" key="9">
    <source>
        <dbReference type="RuleBase" id="RU003811"/>
    </source>
</evidence>
<keyword evidence="4 8" id="KW-0547">Nucleotide-binding</keyword>
<dbReference type="GO" id="GO:0005524">
    <property type="term" value="F:ATP binding"/>
    <property type="evidence" value="ECO:0007669"/>
    <property type="project" value="UniProtKB-UniRule"/>
</dbReference>
<comment type="catalytic activity">
    <reaction evidence="8 10">
        <text>deamido-NAD(+) + NH4(+) + ATP = AMP + diphosphate + NAD(+) + H(+)</text>
        <dbReference type="Rhea" id="RHEA:21188"/>
        <dbReference type="ChEBI" id="CHEBI:15378"/>
        <dbReference type="ChEBI" id="CHEBI:28938"/>
        <dbReference type="ChEBI" id="CHEBI:30616"/>
        <dbReference type="ChEBI" id="CHEBI:33019"/>
        <dbReference type="ChEBI" id="CHEBI:57540"/>
        <dbReference type="ChEBI" id="CHEBI:58437"/>
        <dbReference type="ChEBI" id="CHEBI:456215"/>
        <dbReference type="EC" id="6.3.1.5"/>
    </reaction>
</comment>
<evidence type="ECO:0000256" key="2">
    <source>
        <dbReference type="ARBA" id="ARBA00022598"/>
    </source>
</evidence>
<dbReference type="Proteomes" id="UP000265882">
    <property type="component" value="Unassembled WGS sequence"/>
</dbReference>